<comment type="catalytic activity">
    <reaction evidence="8">
        <text>L-aspartate + L-glutamine + ATP + H2O = L-asparagine + L-glutamate + AMP + diphosphate + H(+)</text>
        <dbReference type="Rhea" id="RHEA:12228"/>
        <dbReference type="ChEBI" id="CHEBI:15377"/>
        <dbReference type="ChEBI" id="CHEBI:15378"/>
        <dbReference type="ChEBI" id="CHEBI:29985"/>
        <dbReference type="ChEBI" id="CHEBI:29991"/>
        <dbReference type="ChEBI" id="CHEBI:30616"/>
        <dbReference type="ChEBI" id="CHEBI:33019"/>
        <dbReference type="ChEBI" id="CHEBI:58048"/>
        <dbReference type="ChEBI" id="CHEBI:58359"/>
        <dbReference type="ChEBI" id="CHEBI:456215"/>
        <dbReference type="EC" id="6.3.5.4"/>
    </reaction>
</comment>
<dbReference type="Pfam" id="PF13537">
    <property type="entry name" value="GATase_7"/>
    <property type="match status" value="1"/>
</dbReference>
<dbReference type="GO" id="GO:0005524">
    <property type="term" value="F:ATP binding"/>
    <property type="evidence" value="ECO:0007669"/>
    <property type="project" value="UniProtKB-KW"/>
</dbReference>
<keyword evidence="14" id="KW-1185">Reference proteome</keyword>
<sequence>MCGITGWVSYERDLSTQRPTVEAMTDTMICRGPDEGGVFIDGPVALGHRRLAVIDIEGGKQPMAAEGLAPVALTYSGEVYNFQELRAELEGKGHTFRTASDTEVVLHAYLEWGSAFVDRLTGMYAFAVWDGRTRELLLVRDRMGIKPLYYQAMPDGVLFGSEPKAIMASGLVDPAVDLDGLREIFASVKTPGTAYFRGMKEVRPGTFVRVRPEGVTEHRYWALEATEHTDDLPTTIATVRELLDDIIAHQVVSDVPLCSLLSGGLDSSAITALTQRALTARGQGPVRSFCVDFEGLTENFVADHLRAEADTPYVHALAEFAGTEHRDIVLRTDDLMDPANRTAALLARDAPPQGDIDISMFLLFKAIREHSTVALSGEAADEVFGGYSWFHDEAAVKADTFPWLAGLGNLDGADFLEPDLATKLDLATYRADRYSDAMAEMPRLAGEDGLEKRMREISYLHLTRFVNILLDRKDRLSMASGLEVRVPFCDHRLVQYVFNAPWAMKTFDGREKSLLRAAVADLLPEKVLQRVKSPYPTTQDPNYYLALQKAAQEMIANDPEAPIMSIINPMILQAILHAPADADPRLRDGLESALGGNEWAQRYKVTLDV</sequence>
<dbReference type="NCBIfam" id="TIGR01536">
    <property type="entry name" value="asn_synth_AEB"/>
    <property type="match status" value="1"/>
</dbReference>
<dbReference type="InterPro" id="IPR051786">
    <property type="entry name" value="ASN_synthetase/amidase"/>
</dbReference>
<evidence type="ECO:0000313" key="14">
    <source>
        <dbReference type="Proteomes" id="UP000000851"/>
    </source>
</evidence>
<keyword evidence="6 9" id="KW-0061">Asparagine biosynthesis</keyword>
<keyword evidence="13" id="KW-0436">Ligase</keyword>
<dbReference type="Proteomes" id="UP000000851">
    <property type="component" value="Chromosome"/>
</dbReference>
<feature type="binding site" evidence="10">
    <location>
        <position position="260"/>
    </location>
    <ligand>
        <name>ATP</name>
        <dbReference type="ChEBI" id="CHEBI:30616"/>
    </ligand>
</feature>
<evidence type="ECO:0000256" key="5">
    <source>
        <dbReference type="ARBA" id="ARBA00022840"/>
    </source>
</evidence>
<evidence type="ECO:0000256" key="3">
    <source>
        <dbReference type="ARBA" id="ARBA00012737"/>
    </source>
</evidence>
<reference evidence="13 14" key="1">
    <citation type="journal article" date="2009" name="Stand. Genomic Sci.">
        <title>Complete genome sequence of Catenulispora acidiphila type strain (ID 139908).</title>
        <authorList>
            <person name="Copeland A."/>
            <person name="Lapidus A."/>
            <person name="Glavina Del Rio T."/>
            <person name="Nolan M."/>
            <person name="Lucas S."/>
            <person name="Chen F."/>
            <person name="Tice H."/>
            <person name="Cheng J.F."/>
            <person name="Bruce D."/>
            <person name="Goodwin L."/>
            <person name="Pitluck S."/>
            <person name="Mikhailova N."/>
            <person name="Pati A."/>
            <person name="Ivanova N."/>
            <person name="Mavromatis K."/>
            <person name="Chen A."/>
            <person name="Palaniappan K."/>
            <person name="Chain P."/>
            <person name="Land M."/>
            <person name="Hauser L."/>
            <person name="Chang Y.J."/>
            <person name="Jeffries C.D."/>
            <person name="Chertkov O."/>
            <person name="Brettin T."/>
            <person name="Detter J.C."/>
            <person name="Han C."/>
            <person name="Ali Z."/>
            <person name="Tindall B.J."/>
            <person name="Goker M."/>
            <person name="Bristow J."/>
            <person name="Eisen J.A."/>
            <person name="Markowitz V."/>
            <person name="Hugenholtz P."/>
            <person name="Kyrpides N.C."/>
            <person name="Klenk H.P."/>
        </authorList>
    </citation>
    <scope>NUCLEOTIDE SEQUENCE [LARGE SCALE GENOMIC DNA]</scope>
    <source>
        <strain evidence="14">DSM 44928 / JCM 14897 / NBRC 102108 / NRRL B-24433 / ID139908</strain>
    </source>
</reference>
<dbReference type="eggNOG" id="COG0367">
    <property type="taxonomic scope" value="Bacteria"/>
</dbReference>
<dbReference type="Gene3D" id="3.40.50.620">
    <property type="entry name" value="HUPs"/>
    <property type="match status" value="1"/>
</dbReference>
<evidence type="ECO:0000256" key="10">
    <source>
        <dbReference type="PIRSR" id="PIRSR001589-2"/>
    </source>
</evidence>
<dbReference type="STRING" id="479433.Caci_6999"/>
<evidence type="ECO:0000256" key="6">
    <source>
        <dbReference type="ARBA" id="ARBA00022888"/>
    </source>
</evidence>
<dbReference type="EMBL" id="CP001700">
    <property type="protein sequence ID" value="ACU75829.1"/>
    <property type="molecule type" value="Genomic_DNA"/>
</dbReference>
<dbReference type="PANTHER" id="PTHR43284:SF1">
    <property type="entry name" value="ASPARAGINE SYNTHETASE"/>
    <property type="match status" value="1"/>
</dbReference>
<dbReference type="KEGG" id="cai:Caci_6999"/>
<evidence type="ECO:0000256" key="11">
    <source>
        <dbReference type="PIRSR" id="PIRSR001589-3"/>
    </source>
</evidence>
<evidence type="ECO:0000256" key="4">
    <source>
        <dbReference type="ARBA" id="ARBA00022741"/>
    </source>
</evidence>
<dbReference type="PROSITE" id="PS51278">
    <property type="entry name" value="GATASE_TYPE_2"/>
    <property type="match status" value="1"/>
</dbReference>
<feature type="active site" description="For GATase activity" evidence="9">
    <location>
        <position position="2"/>
    </location>
</feature>
<dbReference type="InterPro" id="IPR033738">
    <property type="entry name" value="AsnB_N"/>
</dbReference>
<keyword evidence="7 9" id="KW-0315">Glutamine amidotransferase</keyword>
<name>C7Q560_CATAD</name>
<dbReference type="InterPro" id="IPR006426">
    <property type="entry name" value="Asn_synth_AEB"/>
</dbReference>
<dbReference type="GO" id="GO:0006529">
    <property type="term" value="P:asparagine biosynthetic process"/>
    <property type="evidence" value="ECO:0007669"/>
    <property type="project" value="UniProtKB-KW"/>
</dbReference>
<keyword evidence="4 10" id="KW-0547">Nucleotide-binding</keyword>
<dbReference type="SUPFAM" id="SSF56235">
    <property type="entry name" value="N-terminal nucleophile aminohydrolases (Ntn hydrolases)"/>
    <property type="match status" value="1"/>
</dbReference>
<comment type="pathway">
    <text evidence="1">Amino-acid biosynthesis; L-asparagine biosynthesis; L-asparagine from L-aspartate (L-Gln route): step 1/1.</text>
</comment>
<feature type="binding site" evidence="10">
    <location>
        <begin position="376"/>
        <end position="377"/>
    </location>
    <ligand>
        <name>ATP</name>
        <dbReference type="ChEBI" id="CHEBI:30616"/>
    </ligand>
</feature>
<dbReference type="CDD" id="cd01991">
    <property type="entry name" value="Asn_synthase_B_C"/>
    <property type="match status" value="1"/>
</dbReference>
<dbReference type="CDD" id="cd00712">
    <property type="entry name" value="AsnB"/>
    <property type="match status" value="1"/>
</dbReference>
<dbReference type="HOGENOM" id="CLU_014658_3_2_11"/>
<keyword evidence="5 10" id="KW-0067">ATP-binding</keyword>
<dbReference type="PANTHER" id="PTHR43284">
    <property type="entry name" value="ASPARAGINE SYNTHETASE (GLUTAMINE-HYDROLYZING)"/>
    <property type="match status" value="1"/>
</dbReference>
<dbReference type="EC" id="6.3.5.4" evidence="3"/>
<dbReference type="SUPFAM" id="SSF52402">
    <property type="entry name" value="Adenine nucleotide alpha hydrolases-like"/>
    <property type="match status" value="1"/>
</dbReference>
<dbReference type="InterPro" id="IPR029055">
    <property type="entry name" value="Ntn_hydrolases_N"/>
</dbReference>
<evidence type="ECO:0000256" key="7">
    <source>
        <dbReference type="ARBA" id="ARBA00022962"/>
    </source>
</evidence>
<dbReference type="InterPro" id="IPR001962">
    <property type="entry name" value="Asn_synthase"/>
</dbReference>
<feature type="domain" description="Glutamine amidotransferase type-2" evidence="12">
    <location>
        <begin position="2"/>
        <end position="213"/>
    </location>
</feature>
<proteinExistence type="inferred from homology"/>
<evidence type="ECO:0000256" key="9">
    <source>
        <dbReference type="PIRSR" id="PIRSR001589-1"/>
    </source>
</evidence>
<dbReference type="GO" id="GO:0004066">
    <property type="term" value="F:asparagine synthase (glutamine-hydrolyzing) activity"/>
    <property type="evidence" value="ECO:0007669"/>
    <property type="project" value="UniProtKB-EC"/>
</dbReference>
<dbReference type="PIRSF" id="PIRSF001589">
    <property type="entry name" value="Asn_synthetase_glu-h"/>
    <property type="match status" value="1"/>
</dbReference>
<keyword evidence="9" id="KW-0028">Amino-acid biosynthesis</keyword>
<protein>
    <recommendedName>
        <fullName evidence="3">asparagine synthase (glutamine-hydrolyzing)</fullName>
        <ecNumber evidence="3">6.3.5.4</ecNumber>
    </recommendedName>
</protein>
<dbReference type="OrthoDB" id="9763290at2"/>
<feature type="binding site" evidence="10">
    <location>
        <position position="291"/>
    </location>
    <ligand>
        <name>ATP</name>
        <dbReference type="ChEBI" id="CHEBI:30616"/>
    </ligand>
</feature>
<feature type="site" description="Important for beta-aspartyl-AMP intermediate formation" evidence="11">
    <location>
        <position position="378"/>
    </location>
</feature>
<dbReference type="InterPro" id="IPR014729">
    <property type="entry name" value="Rossmann-like_a/b/a_fold"/>
</dbReference>
<dbReference type="RefSeq" id="WP_015795557.1">
    <property type="nucleotide sequence ID" value="NC_013131.1"/>
</dbReference>
<evidence type="ECO:0000313" key="13">
    <source>
        <dbReference type="EMBL" id="ACU75829.1"/>
    </source>
</evidence>
<dbReference type="InParanoid" id="C7Q560"/>
<gene>
    <name evidence="13" type="ordered locus">Caci_6999</name>
</gene>
<evidence type="ECO:0000256" key="1">
    <source>
        <dbReference type="ARBA" id="ARBA00005187"/>
    </source>
</evidence>
<dbReference type="Gene3D" id="3.60.20.10">
    <property type="entry name" value="Glutamine Phosphoribosylpyrophosphate, subunit 1, domain 1"/>
    <property type="match status" value="1"/>
</dbReference>
<evidence type="ECO:0000256" key="2">
    <source>
        <dbReference type="ARBA" id="ARBA00005752"/>
    </source>
</evidence>
<dbReference type="GO" id="GO:0005829">
    <property type="term" value="C:cytosol"/>
    <property type="evidence" value="ECO:0007669"/>
    <property type="project" value="TreeGrafter"/>
</dbReference>
<organism evidence="13 14">
    <name type="scientific">Catenulispora acidiphila (strain DSM 44928 / JCM 14897 / NBRC 102108 / NRRL B-24433 / ID139908)</name>
    <dbReference type="NCBI Taxonomy" id="479433"/>
    <lineage>
        <taxon>Bacteria</taxon>
        <taxon>Bacillati</taxon>
        <taxon>Actinomycetota</taxon>
        <taxon>Actinomycetes</taxon>
        <taxon>Catenulisporales</taxon>
        <taxon>Catenulisporaceae</taxon>
        <taxon>Catenulispora</taxon>
    </lineage>
</organism>
<dbReference type="AlphaFoldDB" id="C7Q560"/>
<accession>C7Q560</accession>
<comment type="similarity">
    <text evidence="2">Belongs to the asparagine synthetase family.</text>
</comment>
<evidence type="ECO:0000259" key="12">
    <source>
        <dbReference type="PROSITE" id="PS51278"/>
    </source>
</evidence>
<dbReference type="Pfam" id="PF00733">
    <property type="entry name" value="Asn_synthase"/>
    <property type="match status" value="1"/>
</dbReference>
<evidence type="ECO:0000256" key="8">
    <source>
        <dbReference type="ARBA" id="ARBA00048741"/>
    </source>
</evidence>
<feature type="binding site" evidence="10">
    <location>
        <position position="101"/>
    </location>
    <ligand>
        <name>L-glutamine</name>
        <dbReference type="ChEBI" id="CHEBI:58359"/>
    </ligand>
</feature>
<dbReference type="InterPro" id="IPR017932">
    <property type="entry name" value="GATase_2_dom"/>
</dbReference>